<accession>A0A926XXN0</accession>
<keyword evidence="2" id="KW-1185">Reference proteome</keyword>
<dbReference type="EMBL" id="JACWZY010000017">
    <property type="protein sequence ID" value="MBD2702799.1"/>
    <property type="molecule type" value="Genomic_DNA"/>
</dbReference>
<reference evidence="1" key="1">
    <citation type="submission" date="2020-09" db="EMBL/GenBank/DDBJ databases">
        <authorList>
            <person name="Kim M.K."/>
        </authorList>
    </citation>
    <scope>NUCLEOTIDE SEQUENCE</scope>
    <source>
        <strain evidence="1">BT702</strain>
    </source>
</reference>
<dbReference type="AlphaFoldDB" id="A0A926XXN0"/>
<organism evidence="1 2">
    <name type="scientific">Spirosoma profusum</name>
    <dbReference type="NCBI Taxonomy" id="2771354"/>
    <lineage>
        <taxon>Bacteria</taxon>
        <taxon>Pseudomonadati</taxon>
        <taxon>Bacteroidota</taxon>
        <taxon>Cytophagia</taxon>
        <taxon>Cytophagales</taxon>
        <taxon>Cytophagaceae</taxon>
        <taxon>Spirosoma</taxon>
    </lineage>
</organism>
<evidence type="ECO:0000313" key="2">
    <source>
        <dbReference type="Proteomes" id="UP000598820"/>
    </source>
</evidence>
<sequence length="70" mass="8201">MWTATHFPSSMRSLNPTTRLKAIEIANQLLTQGELDKQHLIAFSIEEARRWARCERVDQTQWVTGARQYI</sequence>
<comment type="caution">
    <text evidence="1">The sequence shown here is derived from an EMBL/GenBank/DDBJ whole genome shotgun (WGS) entry which is preliminary data.</text>
</comment>
<dbReference type="Proteomes" id="UP000598820">
    <property type="component" value="Unassembled WGS sequence"/>
</dbReference>
<name>A0A926XXN0_9BACT</name>
<protein>
    <recommendedName>
        <fullName evidence="3">DUF2188 domain-containing protein</fullName>
    </recommendedName>
</protein>
<evidence type="ECO:0008006" key="3">
    <source>
        <dbReference type="Google" id="ProtNLM"/>
    </source>
</evidence>
<evidence type="ECO:0000313" key="1">
    <source>
        <dbReference type="EMBL" id="MBD2702799.1"/>
    </source>
</evidence>
<proteinExistence type="predicted"/>
<gene>
    <name evidence="1" type="ORF">IC229_19285</name>
</gene>